<keyword evidence="3" id="KW-1185">Reference proteome</keyword>
<evidence type="ECO:0000256" key="1">
    <source>
        <dbReference type="ARBA" id="ARBA00038090"/>
    </source>
</evidence>
<dbReference type="RefSeq" id="XP_026684694.1">
    <property type="nucleotide sequence ID" value="XM_026828893.1"/>
</dbReference>
<reference evidence="4" key="1">
    <citation type="submission" date="2023-09" db="UniProtKB">
        <authorList>
            <consortium name="RefSeq"/>
        </authorList>
    </citation>
    <scope>IDENTIFICATION</scope>
</reference>
<dbReference type="STRING" id="121845.A0A1S3DDW7"/>
<dbReference type="RefSeq" id="XP_008479707.1">
    <property type="nucleotide sequence ID" value="XM_008481485.3"/>
</dbReference>
<dbReference type="Pfam" id="PF09811">
    <property type="entry name" value="Yae1_N"/>
    <property type="match status" value="1"/>
</dbReference>
<organism evidence="4">
    <name type="scientific">Diaphorina citri</name>
    <name type="common">Asian citrus psyllid</name>
    <dbReference type="NCBI Taxonomy" id="121845"/>
    <lineage>
        <taxon>Eukaryota</taxon>
        <taxon>Metazoa</taxon>
        <taxon>Ecdysozoa</taxon>
        <taxon>Arthropoda</taxon>
        <taxon>Hexapoda</taxon>
        <taxon>Insecta</taxon>
        <taxon>Pterygota</taxon>
        <taxon>Neoptera</taxon>
        <taxon>Paraneoptera</taxon>
        <taxon>Hemiptera</taxon>
        <taxon>Sternorrhyncha</taxon>
        <taxon>Psylloidea</taxon>
        <taxon>Psyllidae</taxon>
        <taxon>Diaphorininae</taxon>
        <taxon>Diaphorina</taxon>
    </lineage>
</organism>
<proteinExistence type="inferred from homology"/>
<dbReference type="PaxDb" id="121845-A0A1S3DDW7"/>
<dbReference type="AlphaFoldDB" id="A0A1S3DDW7"/>
<dbReference type="RefSeq" id="XP_026684695.1">
    <property type="nucleotide sequence ID" value="XM_026828894.1"/>
</dbReference>
<evidence type="ECO:0000313" key="5">
    <source>
        <dbReference type="RefSeq" id="XP_026684694.1"/>
    </source>
</evidence>
<dbReference type="GeneID" id="103516516"/>
<evidence type="ECO:0000259" key="2">
    <source>
        <dbReference type="Pfam" id="PF09811"/>
    </source>
</evidence>
<protein>
    <submittedName>
        <fullName evidence="4 5">Oral cancer-overexpressed protein 1</fullName>
    </submittedName>
</protein>
<dbReference type="PANTHER" id="PTHR28532">
    <property type="entry name" value="GEO13458P1"/>
    <property type="match status" value="1"/>
</dbReference>
<sequence>MSEPDINDIFDSIACSEDISNEQGHEEGVKKGLLDGEIDGFHLGYHKGAQLGAELGFYKGVVESYLALNVKQELILSEKIITLLEKIKDLISKFPRENTEDDDLLELTSNIRVKYKKVCSLLKIDGGYPYDNSISY</sequence>
<dbReference type="KEGG" id="dci:103516516"/>
<dbReference type="Proteomes" id="UP000079169">
    <property type="component" value="Unplaced"/>
</dbReference>
<evidence type="ECO:0000313" key="6">
    <source>
        <dbReference type="RefSeq" id="XP_026684695.1"/>
    </source>
</evidence>
<name>A0A1S3DDW7_DIACI</name>
<dbReference type="InterPro" id="IPR052436">
    <property type="entry name" value="LTO1_adapter"/>
</dbReference>
<dbReference type="PANTHER" id="PTHR28532:SF1">
    <property type="entry name" value="ORAL CANCER OVEREXPRESSED 1"/>
    <property type="match status" value="1"/>
</dbReference>
<dbReference type="InterPro" id="IPR019191">
    <property type="entry name" value="Essential_protein_Yae1_N"/>
</dbReference>
<feature type="domain" description="Essential protein Yae1 N-terminal" evidence="2">
    <location>
        <begin position="24"/>
        <end position="62"/>
    </location>
</feature>
<evidence type="ECO:0000313" key="3">
    <source>
        <dbReference type="Proteomes" id="UP000079169"/>
    </source>
</evidence>
<accession>A0A1S3DDW7</accession>
<evidence type="ECO:0000313" key="4">
    <source>
        <dbReference type="RefSeq" id="XP_008479707.1"/>
    </source>
</evidence>
<gene>
    <name evidence="4 5 6" type="primary">LOC103516516</name>
</gene>
<dbReference type="OMA" id="YQLGYAQ"/>
<comment type="similarity">
    <text evidence="1">Belongs to the LTO1 family.</text>
</comment>